<accession>B3MWP9</accession>
<feature type="region of interest" description="Disordered" evidence="2">
    <location>
        <begin position="366"/>
        <end position="385"/>
    </location>
</feature>
<dbReference type="PROSITE" id="PS00028">
    <property type="entry name" value="ZINC_FINGER_C2H2_1"/>
    <property type="match status" value="2"/>
</dbReference>
<dbReference type="InterPro" id="IPR013087">
    <property type="entry name" value="Znf_C2H2_type"/>
</dbReference>
<dbReference type="GeneID" id="6505069"/>
<dbReference type="InterPro" id="IPR036236">
    <property type="entry name" value="Znf_C2H2_sf"/>
</dbReference>
<dbReference type="KEGG" id="dan:6505069"/>
<keyword evidence="1" id="KW-0863">Zinc-finger</keyword>
<gene>
    <name evidence="4" type="primary">Dana\GF22408</name>
    <name evidence="4" type="synonym">dana_GLEANR_6379</name>
    <name evidence="4" type="ORF">GF22408</name>
</gene>
<dbReference type="InParanoid" id="B3MWP9"/>
<sequence>MSKSQKATAKFKRGKRHTNYGNTAHSNRHNHAHAHATHNTRPDGLEKEVENSRKAVERQLIYLSESNRASAPPTRPGRRGAGGRIGGAGGAPIGGGGGAGNDSAAGHRRRQAKKQPQMGVSLPMRDETPSPKQKPRSRARTPYNVFMESPRRNGLTPRDPVAEAELAALLAAQRNGTGSSKARRLQEVLLQEDGDGGMEDEFGRLDLNENLGSYPPPAEPQPTYTCGVCGAKFHIRSLLGAHRRTHDDDFKVRFRGRRPRDSNTTLTAGSQCKFCDRRFDLERTLHIHQMCHCKKIPPQQRRKLAYTELAHEKKAPLPSFQRHSHSHSHSHTRTHNHGGHHSHRSSGRGHQAASVPAMKHPLMQQHEQDLQKTVLSNPAVHERWR</sequence>
<evidence type="ECO:0000259" key="3">
    <source>
        <dbReference type="PROSITE" id="PS50157"/>
    </source>
</evidence>
<feature type="compositionally biased region" description="Basic and acidic residues" evidence="2">
    <location>
        <begin position="40"/>
        <end position="57"/>
    </location>
</feature>
<feature type="region of interest" description="Disordered" evidence="2">
    <location>
        <begin position="1"/>
        <end position="139"/>
    </location>
</feature>
<dbReference type="GO" id="GO:0008270">
    <property type="term" value="F:zinc ion binding"/>
    <property type="evidence" value="ECO:0007669"/>
    <property type="project" value="UniProtKB-KW"/>
</dbReference>
<feature type="domain" description="C2H2-type" evidence="3">
    <location>
        <begin position="224"/>
        <end position="251"/>
    </location>
</feature>
<dbReference type="SMART" id="SM00355">
    <property type="entry name" value="ZnF_C2H2"/>
    <property type="match status" value="2"/>
</dbReference>
<dbReference type="PhylomeDB" id="B3MWP9"/>
<evidence type="ECO:0000313" key="4">
    <source>
        <dbReference type="EMBL" id="EDV35034.1"/>
    </source>
</evidence>
<feature type="compositionally biased region" description="Gly residues" evidence="2">
    <location>
        <begin position="79"/>
        <end position="100"/>
    </location>
</feature>
<evidence type="ECO:0000313" key="5">
    <source>
        <dbReference type="Proteomes" id="UP000007801"/>
    </source>
</evidence>
<dbReference type="Proteomes" id="UP000007801">
    <property type="component" value="Unassembled WGS sequence"/>
</dbReference>
<feature type="compositionally biased region" description="Basic residues" evidence="2">
    <location>
        <begin position="26"/>
        <end position="38"/>
    </location>
</feature>
<dbReference type="EMBL" id="CH902625">
    <property type="protein sequence ID" value="EDV35034.1"/>
    <property type="molecule type" value="Genomic_DNA"/>
</dbReference>
<dbReference type="OMA" id="LCHCKKI"/>
<keyword evidence="1" id="KW-0479">Metal-binding</keyword>
<feature type="compositionally biased region" description="Basic residues" evidence="2">
    <location>
        <begin position="9"/>
        <end position="18"/>
    </location>
</feature>
<protein>
    <recommendedName>
        <fullName evidence="3">C2H2-type domain-containing protein</fullName>
    </recommendedName>
</protein>
<keyword evidence="5" id="KW-1185">Reference proteome</keyword>
<dbReference type="AlphaFoldDB" id="B3MWP9"/>
<reference evidence="4 5" key="1">
    <citation type="journal article" date="2007" name="Nature">
        <title>Evolution of genes and genomes on the Drosophila phylogeny.</title>
        <authorList>
            <consortium name="Drosophila 12 Genomes Consortium"/>
            <person name="Clark A.G."/>
            <person name="Eisen M.B."/>
            <person name="Smith D.R."/>
            <person name="Bergman C.M."/>
            <person name="Oliver B."/>
            <person name="Markow T.A."/>
            <person name="Kaufman T.C."/>
            <person name="Kellis M."/>
            <person name="Gelbart W."/>
            <person name="Iyer V.N."/>
            <person name="Pollard D.A."/>
            <person name="Sackton T.B."/>
            <person name="Larracuente A.M."/>
            <person name="Singh N.D."/>
            <person name="Abad J.P."/>
            <person name="Abt D.N."/>
            <person name="Adryan B."/>
            <person name="Aguade M."/>
            <person name="Akashi H."/>
            <person name="Anderson W.W."/>
            <person name="Aquadro C.F."/>
            <person name="Ardell D.H."/>
            <person name="Arguello R."/>
            <person name="Artieri C.G."/>
            <person name="Barbash D.A."/>
            <person name="Barker D."/>
            <person name="Barsanti P."/>
            <person name="Batterham P."/>
            <person name="Batzoglou S."/>
            <person name="Begun D."/>
            <person name="Bhutkar A."/>
            <person name="Blanco E."/>
            <person name="Bosak S.A."/>
            <person name="Bradley R.K."/>
            <person name="Brand A.D."/>
            <person name="Brent M.R."/>
            <person name="Brooks A.N."/>
            <person name="Brown R.H."/>
            <person name="Butlin R.K."/>
            <person name="Caggese C."/>
            <person name="Calvi B.R."/>
            <person name="Bernardo de Carvalho A."/>
            <person name="Caspi A."/>
            <person name="Castrezana S."/>
            <person name="Celniker S.E."/>
            <person name="Chang J.L."/>
            <person name="Chapple C."/>
            <person name="Chatterji S."/>
            <person name="Chinwalla A."/>
            <person name="Civetta A."/>
            <person name="Clifton S.W."/>
            <person name="Comeron J.M."/>
            <person name="Costello J.C."/>
            <person name="Coyne J.A."/>
            <person name="Daub J."/>
            <person name="David R.G."/>
            <person name="Delcher A.L."/>
            <person name="Delehaunty K."/>
            <person name="Do C.B."/>
            <person name="Ebling H."/>
            <person name="Edwards K."/>
            <person name="Eickbush T."/>
            <person name="Evans J.D."/>
            <person name="Filipski A."/>
            <person name="Findeiss S."/>
            <person name="Freyhult E."/>
            <person name="Fulton L."/>
            <person name="Fulton R."/>
            <person name="Garcia A.C."/>
            <person name="Gardiner A."/>
            <person name="Garfield D.A."/>
            <person name="Garvin B.E."/>
            <person name="Gibson G."/>
            <person name="Gilbert D."/>
            <person name="Gnerre S."/>
            <person name="Godfrey J."/>
            <person name="Good R."/>
            <person name="Gotea V."/>
            <person name="Gravely B."/>
            <person name="Greenberg A.J."/>
            <person name="Griffiths-Jones S."/>
            <person name="Gross S."/>
            <person name="Guigo R."/>
            <person name="Gustafson E.A."/>
            <person name="Haerty W."/>
            <person name="Hahn M.W."/>
            <person name="Halligan D.L."/>
            <person name="Halpern A.L."/>
            <person name="Halter G.M."/>
            <person name="Han M.V."/>
            <person name="Heger A."/>
            <person name="Hillier L."/>
            <person name="Hinrichs A.S."/>
            <person name="Holmes I."/>
            <person name="Hoskins R.A."/>
            <person name="Hubisz M.J."/>
            <person name="Hultmark D."/>
            <person name="Huntley M.A."/>
            <person name="Jaffe D.B."/>
            <person name="Jagadeeshan S."/>
            <person name="Jeck W.R."/>
            <person name="Johnson J."/>
            <person name="Jones C.D."/>
            <person name="Jordan W.C."/>
            <person name="Karpen G.H."/>
            <person name="Kataoka E."/>
            <person name="Keightley P.D."/>
            <person name="Kheradpour P."/>
            <person name="Kirkness E.F."/>
            <person name="Koerich L.B."/>
            <person name="Kristiansen K."/>
            <person name="Kudrna D."/>
            <person name="Kulathinal R.J."/>
            <person name="Kumar S."/>
            <person name="Kwok R."/>
            <person name="Lander E."/>
            <person name="Langley C.H."/>
            <person name="Lapoint R."/>
            <person name="Lazzaro B.P."/>
            <person name="Lee S.J."/>
            <person name="Levesque L."/>
            <person name="Li R."/>
            <person name="Lin C.F."/>
            <person name="Lin M.F."/>
            <person name="Lindblad-Toh K."/>
            <person name="Llopart A."/>
            <person name="Long M."/>
            <person name="Low L."/>
            <person name="Lozovsky E."/>
            <person name="Lu J."/>
            <person name="Luo M."/>
            <person name="Machado C.A."/>
            <person name="Makalowski W."/>
            <person name="Marzo M."/>
            <person name="Matsuda M."/>
            <person name="Matzkin L."/>
            <person name="McAllister B."/>
            <person name="McBride C.S."/>
            <person name="McKernan B."/>
            <person name="McKernan K."/>
            <person name="Mendez-Lago M."/>
            <person name="Minx P."/>
            <person name="Mollenhauer M.U."/>
            <person name="Montooth K."/>
            <person name="Mount S.M."/>
            <person name="Mu X."/>
            <person name="Myers E."/>
            <person name="Negre B."/>
            <person name="Newfeld S."/>
            <person name="Nielsen R."/>
            <person name="Noor M.A."/>
            <person name="O'Grady P."/>
            <person name="Pachter L."/>
            <person name="Papaceit M."/>
            <person name="Parisi M.J."/>
            <person name="Parisi M."/>
            <person name="Parts L."/>
            <person name="Pedersen J.S."/>
            <person name="Pesole G."/>
            <person name="Phillippy A.M."/>
            <person name="Ponting C.P."/>
            <person name="Pop M."/>
            <person name="Porcelli D."/>
            <person name="Powell J.R."/>
            <person name="Prohaska S."/>
            <person name="Pruitt K."/>
            <person name="Puig M."/>
            <person name="Quesneville H."/>
            <person name="Ram K.R."/>
            <person name="Rand D."/>
            <person name="Rasmussen M.D."/>
            <person name="Reed L.K."/>
            <person name="Reenan R."/>
            <person name="Reily A."/>
            <person name="Remington K.A."/>
            <person name="Rieger T.T."/>
            <person name="Ritchie M.G."/>
            <person name="Robin C."/>
            <person name="Rogers Y.H."/>
            <person name="Rohde C."/>
            <person name="Rozas J."/>
            <person name="Rubenfield M.J."/>
            <person name="Ruiz A."/>
            <person name="Russo S."/>
            <person name="Salzberg S.L."/>
            <person name="Sanchez-Gracia A."/>
            <person name="Saranga D.J."/>
            <person name="Sato H."/>
            <person name="Schaeffer S.W."/>
            <person name="Schatz M.C."/>
            <person name="Schlenke T."/>
            <person name="Schwartz R."/>
            <person name="Segarra C."/>
            <person name="Singh R.S."/>
            <person name="Sirot L."/>
            <person name="Sirota M."/>
            <person name="Sisneros N.B."/>
            <person name="Smith C.D."/>
            <person name="Smith T.F."/>
            <person name="Spieth J."/>
            <person name="Stage D.E."/>
            <person name="Stark A."/>
            <person name="Stephan W."/>
            <person name="Strausberg R.L."/>
            <person name="Strempel S."/>
            <person name="Sturgill D."/>
            <person name="Sutton G."/>
            <person name="Sutton G.G."/>
            <person name="Tao W."/>
            <person name="Teichmann S."/>
            <person name="Tobari Y.N."/>
            <person name="Tomimura Y."/>
            <person name="Tsolas J.M."/>
            <person name="Valente V.L."/>
            <person name="Venter E."/>
            <person name="Venter J.C."/>
            <person name="Vicario S."/>
            <person name="Vieira F.G."/>
            <person name="Vilella A.J."/>
            <person name="Villasante A."/>
            <person name="Walenz B."/>
            <person name="Wang J."/>
            <person name="Wasserman M."/>
            <person name="Watts T."/>
            <person name="Wilson D."/>
            <person name="Wilson R.K."/>
            <person name="Wing R.A."/>
            <person name="Wolfner M.F."/>
            <person name="Wong A."/>
            <person name="Wong G.K."/>
            <person name="Wu C.I."/>
            <person name="Wu G."/>
            <person name="Yamamoto D."/>
            <person name="Yang H.P."/>
            <person name="Yang S.P."/>
            <person name="Yorke J.A."/>
            <person name="Yoshida K."/>
            <person name="Zdobnov E."/>
            <person name="Zhang P."/>
            <person name="Zhang Y."/>
            <person name="Zimin A.V."/>
            <person name="Baldwin J."/>
            <person name="Abdouelleil A."/>
            <person name="Abdulkadir J."/>
            <person name="Abebe A."/>
            <person name="Abera B."/>
            <person name="Abreu J."/>
            <person name="Acer S.C."/>
            <person name="Aftuck L."/>
            <person name="Alexander A."/>
            <person name="An P."/>
            <person name="Anderson E."/>
            <person name="Anderson S."/>
            <person name="Arachi H."/>
            <person name="Azer M."/>
            <person name="Bachantsang P."/>
            <person name="Barry A."/>
            <person name="Bayul T."/>
            <person name="Berlin A."/>
            <person name="Bessette D."/>
            <person name="Bloom T."/>
            <person name="Blye J."/>
            <person name="Boguslavskiy L."/>
            <person name="Bonnet C."/>
            <person name="Boukhgalter B."/>
            <person name="Bourzgui I."/>
            <person name="Brown A."/>
            <person name="Cahill P."/>
            <person name="Channer S."/>
            <person name="Cheshatsang Y."/>
            <person name="Chuda L."/>
            <person name="Citroen M."/>
            <person name="Collymore A."/>
            <person name="Cooke P."/>
            <person name="Costello M."/>
            <person name="D'Aco K."/>
            <person name="Daza R."/>
            <person name="De Haan G."/>
            <person name="DeGray S."/>
            <person name="DeMaso C."/>
            <person name="Dhargay N."/>
            <person name="Dooley K."/>
            <person name="Dooley E."/>
            <person name="Doricent M."/>
            <person name="Dorje P."/>
            <person name="Dorjee K."/>
            <person name="Dupes A."/>
            <person name="Elong R."/>
            <person name="Falk J."/>
            <person name="Farina A."/>
            <person name="Faro S."/>
            <person name="Ferguson D."/>
            <person name="Fisher S."/>
            <person name="Foley C.D."/>
            <person name="Franke A."/>
            <person name="Friedrich D."/>
            <person name="Gadbois L."/>
            <person name="Gearin G."/>
            <person name="Gearin C.R."/>
            <person name="Giannoukos G."/>
            <person name="Goode T."/>
            <person name="Graham J."/>
            <person name="Grandbois E."/>
            <person name="Grewal S."/>
            <person name="Gyaltsen K."/>
            <person name="Hafez N."/>
            <person name="Hagos B."/>
            <person name="Hall J."/>
            <person name="Henson C."/>
            <person name="Hollinger A."/>
            <person name="Honan T."/>
            <person name="Huard M.D."/>
            <person name="Hughes L."/>
            <person name="Hurhula B."/>
            <person name="Husby M.E."/>
            <person name="Kamat A."/>
            <person name="Kanga B."/>
            <person name="Kashin S."/>
            <person name="Khazanovich D."/>
            <person name="Kisner P."/>
            <person name="Lance K."/>
            <person name="Lara M."/>
            <person name="Lee W."/>
            <person name="Lennon N."/>
            <person name="Letendre F."/>
            <person name="LeVine R."/>
            <person name="Lipovsky A."/>
            <person name="Liu X."/>
            <person name="Liu J."/>
            <person name="Liu S."/>
            <person name="Lokyitsang T."/>
            <person name="Lokyitsang Y."/>
            <person name="Lubonja R."/>
            <person name="Lui A."/>
            <person name="MacDonald P."/>
            <person name="Magnisalis V."/>
            <person name="Maru K."/>
            <person name="Matthews C."/>
            <person name="McCusker W."/>
            <person name="McDonough S."/>
            <person name="Mehta T."/>
            <person name="Meldrim J."/>
            <person name="Meneus L."/>
            <person name="Mihai O."/>
            <person name="Mihalev A."/>
            <person name="Mihova T."/>
            <person name="Mittelman R."/>
            <person name="Mlenga V."/>
            <person name="Montmayeur A."/>
            <person name="Mulrain L."/>
            <person name="Navidi A."/>
            <person name="Naylor J."/>
            <person name="Negash T."/>
            <person name="Nguyen T."/>
            <person name="Nguyen N."/>
            <person name="Nicol R."/>
            <person name="Norbu C."/>
            <person name="Norbu N."/>
            <person name="Novod N."/>
            <person name="O'Neill B."/>
            <person name="Osman S."/>
            <person name="Markiewicz E."/>
            <person name="Oyono O.L."/>
            <person name="Patti C."/>
            <person name="Phunkhang P."/>
            <person name="Pierre F."/>
            <person name="Priest M."/>
            <person name="Raghuraman S."/>
            <person name="Rege F."/>
            <person name="Reyes R."/>
            <person name="Rise C."/>
            <person name="Rogov P."/>
            <person name="Ross K."/>
            <person name="Ryan E."/>
            <person name="Settipalli S."/>
            <person name="Shea T."/>
            <person name="Sherpa N."/>
            <person name="Shi L."/>
            <person name="Shih D."/>
            <person name="Sparrow T."/>
            <person name="Spaulding J."/>
            <person name="Stalker J."/>
            <person name="Stange-Thomann N."/>
            <person name="Stavropoulos S."/>
            <person name="Stone C."/>
            <person name="Strader C."/>
            <person name="Tesfaye S."/>
            <person name="Thomson T."/>
            <person name="Thoulutsang Y."/>
            <person name="Thoulutsang D."/>
            <person name="Topham K."/>
            <person name="Topping I."/>
            <person name="Tsamla T."/>
            <person name="Vassiliev H."/>
            <person name="Vo A."/>
            <person name="Wangchuk T."/>
            <person name="Wangdi T."/>
            <person name="Weiand M."/>
            <person name="Wilkinson J."/>
            <person name="Wilson A."/>
            <person name="Yadav S."/>
            <person name="Young G."/>
            <person name="Yu Q."/>
            <person name="Zembek L."/>
            <person name="Zhong D."/>
            <person name="Zimmer A."/>
            <person name="Zwirko Z."/>
            <person name="Jaffe D.B."/>
            <person name="Alvarez P."/>
            <person name="Brockman W."/>
            <person name="Butler J."/>
            <person name="Chin C."/>
            <person name="Gnerre S."/>
            <person name="Grabherr M."/>
            <person name="Kleber M."/>
            <person name="Mauceli E."/>
            <person name="MacCallum I."/>
        </authorList>
    </citation>
    <scope>NUCLEOTIDE SEQUENCE [LARGE SCALE GENOMIC DNA]</scope>
    <source>
        <strain evidence="5">Tucson 14024-0371.13</strain>
    </source>
</reference>
<dbReference type="OrthoDB" id="7860087at2759"/>
<dbReference type="HOGENOM" id="CLU_060624_0_0_1"/>
<dbReference type="Gene3D" id="3.30.160.60">
    <property type="entry name" value="Classic Zinc Finger"/>
    <property type="match status" value="1"/>
</dbReference>
<keyword evidence="1" id="KW-0862">Zinc</keyword>
<dbReference type="PROSITE" id="PS50157">
    <property type="entry name" value="ZINC_FINGER_C2H2_2"/>
    <property type="match status" value="2"/>
</dbReference>
<name>B3MWP9_DROAN</name>
<feature type="region of interest" description="Disordered" evidence="2">
    <location>
        <begin position="317"/>
        <end position="355"/>
    </location>
</feature>
<evidence type="ECO:0000256" key="1">
    <source>
        <dbReference type="PROSITE-ProRule" id="PRU00042"/>
    </source>
</evidence>
<feature type="compositionally biased region" description="Basic residues" evidence="2">
    <location>
        <begin position="322"/>
        <end position="347"/>
    </location>
</feature>
<feature type="domain" description="C2H2-type" evidence="3">
    <location>
        <begin position="270"/>
        <end position="297"/>
    </location>
</feature>
<dbReference type="STRING" id="7217.B3MWP9"/>
<dbReference type="SUPFAM" id="SSF57667">
    <property type="entry name" value="beta-beta-alpha zinc fingers"/>
    <property type="match status" value="1"/>
</dbReference>
<evidence type="ECO:0000256" key="2">
    <source>
        <dbReference type="SAM" id="MobiDB-lite"/>
    </source>
</evidence>
<proteinExistence type="predicted"/>
<dbReference type="eggNOG" id="ENOG502T94C">
    <property type="taxonomic scope" value="Eukaryota"/>
</dbReference>
<organism evidence="4 5">
    <name type="scientific">Drosophila ananassae</name>
    <name type="common">Fruit fly</name>
    <dbReference type="NCBI Taxonomy" id="7217"/>
    <lineage>
        <taxon>Eukaryota</taxon>
        <taxon>Metazoa</taxon>
        <taxon>Ecdysozoa</taxon>
        <taxon>Arthropoda</taxon>
        <taxon>Hexapoda</taxon>
        <taxon>Insecta</taxon>
        <taxon>Pterygota</taxon>
        <taxon>Neoptera</taxon>
        <taxon>Endopterygota</taxon>
        <taxon>Diptera</taxon>
        <taxon>Brachycera</taxon>
        <taxon>Muscomorpha</taxon>
        <taxon>Ephydroidea</taxon>
        <taxon>Drosophilidae</taxon>
        <taxon>Drosophila</taxon>
        <taxon>Sophophora</taxon>
    </lineage>
</organism>